<feature type="compositionally biased region" description="Acidic residues" evidence="1">
    <location>
        <begin position="99"/>
        <end position="111"/>
    </location>
</feature>
<sequence>MTDFPMLREDSGRMRSEGPGSTLGINSHYSHRSPSVSQSVRSWVLSTQQNPPLPPPSVPEHVASPLYGPRPLPGQPHGQSVQSQGPLSHPPLQVTNPSETDDEYDTIDADEPGLATGYLTEGLGRGRRYMHHPRGLVNGATNETQNRSLVSGIVRGLKKLPKRVLRYRNSSEKRGPTSGTEEGGSTEAVTTLPRYRSNPSTPIVGPPVLPYPQITGMPMPEPQERLPADALRSVRPRHPSYRVMPPSTHGLVEEQSAQVYDAPLGDPPTFQASIRQSSPPLDPDRATTVIYDIPADATSTVGQPQSQSLRISYISHHTANTHVPSANPTTPQLLPPSDIQDNEKASNTPVLAHPPLSTDYRKMSLGGSHETTSHDTTSTSCSSEPSFSSELSPVKRFLHVIQSLPWVATERVTSDYHPGGGMGKDTPKSKPLISWYRRTQGDSRRSSTAAPVDLLSTGSRSSHGARPLSNAATITSVATPVPRVRRAHSHTHPHRHHHNHVHHRRNHHHHHQTQHHRRHQHGRHRHHHHHHHHNMNSILTGVDGDEYTHGTQNPSPVIPSVYPLPFPYGYHYSSYPPPQTSPRGPRTRHSPSFPGGYTPFQPMPPSPPPPPIHMPTPSPVYVLAANAQSQGSGFGDGQATGAMKQVMPMYVVPGNYNINGTALVPSPTSSPGPVQSLPVDAALKAP</sequence>
<feature type="compositionally biased region" description="Low complexity" evidence="1">
    <location>
        <begin position="177"/>
        <end position="187"/>
    </location>
</feature>
<dbReference type="EMBL" id="KZ301973">
    <property type="protein sequence ID" value="PFH53523.1"/>
    <property type="molecule type" value="Genomic_DNA"/>
</dbReference>
<reference evidence="2 3" key="1">
    <citation type="submission" date="2014-02" db="EMBL/GenBank/DDBJ databases">
        <title>Transposable element dynamics among asymbiotic and ectomycorrhizal Amanita fungi.</title>
        <authorList>
            <consortium name="DOE Joint Genome Institute"/>
            <person name="Hess J."/>
            <person name="Skrede I."/>
            <person name="Wolfe B."/>
            <person name="LaButti K."/>
            <person name="Ohm R.A."/>
            <person name="Grigoriev I.V."/>
            <person name="Pringle A."/>
        </authorList>
    </citation>
    <scope>NUCLEOTIDE SEQUENCE [LARGE SCALE GENOMIC DNA]</scope>
    <source>
        <strain evidence="2 3">SKay4041</strain>
    </source>
</reference>
<feature type="region of interest" description="Disordered" evidence="1">
    <location>
        <begin position="665"/>
        <end position="686"/>
    </location>
</feature>
<name>A0A2A9NZQ1_9AGAR</name>
<feature type="compositionally biased region" description="Basic residues" evidence="1">
    <location>
        <begin position="487"/>
        <end position="534"/>
    </location>
</feature>
<keyword evidence="3" id="KW-1185">Reference proteome</keyword>
<dbReference type="OrthoDB" id="3058472at2759"/>
<feature type="region of interest" description="Disordered" evidence="1">
    <location>
        <begin position="322"/>
        <end position="388"/>
    </location>
</feature>
<dbReference type="STRING" id="703135.A0A2A9NZQ1"/>
<evidence type="ECO:0000313" key="3">
    <source>
        <dbReference type="Proteomes" id="UP000242287"/>
    </source>
</evidence>
<feature type="compositionally biased region" description="Pro residues" evidence="1">
    <location>
        <begin position="601"/>
        <end position="617"/>
    </location>
</feature>
<evidence type="ECO:0000256" key="1">
    <source>
        <dbReference type="SAM" id="MobiDB-lite"/>
    </source>
</evidence>
<feature type="region of interest" description="Disordered" evidence="1">
    <location>
        <begin position="438"/>
        <end position="468"/>
    </location>
</feature>
<organism evidence="2 3">
    <name type="scientific">Amanita thiersii Skay4041</name>
    <dbReference type="NCBI Taxonomy" id="703135"/>
    <lineage>
        <taxon>Eukaryota</taxon>
        <taxon>Fungi</taxon>
        <taxon>Dikarya</taxon>
        <taxon>Basidiomycota</taxon>
        <taxon>Agaricomycotina</taxon>
        <taxon>Agaricomycetes</taxon>
        <taxon>Agaricomycetidae</taxon>
        <taxon>Agaricales</taxon>
        <taxon>Pluteineae</taxon>
        <taxon>Amanitaceae</taxon>
        <taxon>Amanita</taxon>
    </lineage>
</organism>
<feature type="compositionally biased region" description="Low complexity" evidence="1">
    <location>
        <begin position="368"/>
        <end position="388"/>
    </location>
</feature>
<feature type="compositionally biased region" description="Polar residues" evidence="1">
    <location>
        <begin position="322"/>
        <end position="332"/>
    </location>
</feature>
<feature type="region of interest" description="Disordered" evidence="1">
    <location>
        <begin position="1"/>
        <end position="115"/>
    </location>
</feature>
<feature type="region of interest" description="Disordered" evidence="1">
    <location>
        <begin position="573"/>
        <end position="617"/>
    </location>
</feature>
<proteinExistence type="predicted"/>
<protein>
    <submittedName>
        <fullName evidence="2">Uncharacterized protein</fullName>
    </submittedName>
</protein>
<dbReference type="Proteomes" id="UP000242287">
    <property type="component" value="Unassembled WGS sequence"/>
</dbReference>
<feature type="compositionally biased region" description="Polar residues" evidence="1">
    <location>
        <begin position="23"/>
        <end position="50"/>
    </location>
</feature>
<gene>
    <name evidence="2" type="ORF">AMATHDRAFT_54680</name>
</gene>
<feature type="compositionally biased region" description="Basic and acidic residues" evidence="1">
    <location>
        <begin position="1"/>
        <end position="16"/>
    </location>
</feature>
<evidence type="ECO:0000313" key="2">
    <source>
        <dbReference type="EMBL" id="PFH53523.1"/>
    </source>
</evidence>
<feature type="compositionally biased region" description="Polar residues" evidence="1">
    <location>
        <begin position="77"/>
        <end position="86"/>
    </location>
</feature>
<accession>A0A2A9NZQ1</accession>
<feature type="region of interest" description="Disordered" evidence="1">
    <location>
        <begin position="487"/>
        <end position="558"/>
    </location>
</feature>
<dbReference type="AlphaFoldDB" id="A0A2A9NZQ1"/>
<feature type="region of interest" description="Disordered" evidence="1">
    <location>
        <begin position="168"/>
        <end position="206"/>
    </location>
</feature>